<evidence type="ECO:0000256" key="2">
    <source>
        <dbReference type="SAM" id="Phobius"/>
    </source>
</evidence>
<keyword evidence="2" id="KW-0472">Membrane</keyword>
<gene>
    <name evidence="4" type="ORF">GGU10DRAFT_359633</name>
</gene>
<feature type="transmembrane region" description="Helical" evidence="2">
    <location>
        <begin position="122"/>
        <end position="144"/>
    </location>
</feature>
<proteinExistence type="predicted"/>
<protein>
    <recommendedName>
        <fullName evidence="3">DUF6534 domain-containing protein</fullName>
    </recommendedName>
</protein>
<feature type="transmembrane region" description="Helical" evidence="2">
    <location>
        <begin position="89"/>
        <end position="110"/>
    </location>
</feature>
<evidence type="ECO:0000313" key="5">
    <source>
        <dbReference type="Proteomes" id="UP001163798"/>
    </source>
</evidence>
<feature type="transmembrane region" description="Helical" evidence="2">
    <location>
        <begin position="12"/>
        <end position="38"/>
    </location>
</feature>
<feature type="transmembrane region" description="Helical" evidence="2">
    <location>
        <begin position="209"/>
        <end position="232"/>
    </location>
</feature>
<feature type="transmembrane region" description="Helical" evidence="2">
    <location>
        <begin position="238"/>
        <end position="259"/>
    </location>
</feature>
<keyword evidence="2" id="KW-1133">Transmembrane helix</keyword>
<accession>A0AA38NCF8</accession>
<organism evidence="4 5">
    <name type="scientific">Lentinula aff. detonsa</name>
    <dbReference type="NCBI Taxonomy" id="2804958"/>
    <lineage>
        <taxon>Eukaryota</taxon>
        <taxon>Fungi</taxon>
        <taxon>Dikarya</taxon>
        <taxon>Basidiomycota</taxon>
        <taxon>Agaricomycotina</taxon>
        <taxon>Agaricomycetes</taxon>
        <taxon>Agaricomycetidae</taxon>
        <taxon>Agaricales</taxon>
        <taxon>Marasmiineae</taxon>
        <taxon>Omphalotaceae</taxon>
        <taxon>Lentinula</taxon>
    </lineage>
</organism>
<dbReference type="AlphaFoldDB" id="A0AA38NCF8"/>
<reference evidence="4" key="1">
    <citation type="submission" date="2022-08" db="EMBL/GenBank/DDBJ databases">
        <authorList>
            <consortium name="DOE Joint Genome Institute"/>
            <person name="Min B."/>
            <person name="Riley R."/>
            <person name="Sierra-Patev S."/>
            <person name="Naranjo-Ortiz M."/>
            <person name="Looney B."/>
            <person name="Konkel Z."/>
            <person name="Slot J.C."/>
            <person name="Sakamoto Y."/>
            <person name="Steenwyk J.L."/>
            <person name="Rokas A."/>
            <person name="Carro J."/>
            <person name="Camarero S."/>
            <person name="Ferreira P."/>
            <person name="Molpeceres G."/>
            <person name="Ruiz-Duenas F.J."/>
            <person name="Serrano A."/>
            <person name="Henrissat B."/>
            <person name="Drula E."/>
            <person name="Hughes K.W."/>
            <person name="Mata J.L."/>
            <person name="Ishikawa N.K."/>
            <person name="Vargas-Isla R."/>
            <person name="Ushijima S."/>
            <person name="Smith C.A."/>
            <person name="Ahrendt S."/>
            <person name="Andreopoulos W."/>
            <person name="He G."/>
            <person name="Labutti K."/>
            <person name="Lipzen A."/>
            <person name="Ng V."/>
            <person name="Sandor L."/>
            <person name="Barry K."/>
            <person name="Martinez A.T."/>
            <person name="Xiao Y."/>
            <person name="Gibbons J.G."/>
            <person name="Terashima K."/>
            <person name="Hibbett D.S."/>
            <person name="Grigoriev I.V."/>
        </authorList>
    </citation>
    <scope>NUCLEOTIDE SEQUENCE</scope>
    <source>
        <strain evidence="4">TFB10291</strain>
    </source>
</reference>
<dbReference type="PANTHER" id="PTHR40465:SF1">
    <property type="entry name" value="DUF6534 DOMAIN-CONTAINING PROTEIN"/>
    <property type="match status" value="1"/>
</dbReference>
<feature type="transmembrane region" description="Helical" evidence="2">
    <location>
        <begin position="164"/>
        <end position="189"/>
    </location>
</feature>
<evidence type="ECO:0000256" key="1">
    <source>
        <dbReference type="SAM" id="MobiDB-lite"/>
    </source>
</evidence>
<keyword evidence="2" id="KW-0812">Transmembrane</keyword>
<dbReference type="Proteomes" id="UP001163798">
    <property type="component" value="Unassembled WGS sequence"/>
</dbReference>
<sequence>MPPLPDFNSPKLLGALEIGAFISIFMFGIVTMQGYIYYQNCKALGDSRRFTFFVALILLLELGHTIATAHTVWWATITIADMAIKPGNGYLIVACTLYSAIITFLVKIYYIKRIRILSSKLWLAIVGWLLSGIELCASLMVSYVALRDVPHEPNNFEVQREWGWLITSSFSLAALVDVFITAALVYHLFVPLPAFPMKSGSSAKLVKELLIWTIETGLITSLASVACVVCFHTMEYNFIWFAVYLPLAKLYSNSLLASLNARPARRQRQHQDCGSSNRSQTSLGSTNSPASVSWASGVSKSTRRSTIGSVSIARVNPLSPAISGLRRLTVGSSLNASIRKEFPNTSQRVNVYPRQKINSMLDMNGKMQLKNRYVFASTRPTRT</sequence>
<evidence type="ECO:0000259" key="3">
    <source>
        <dbReference type="Pfam" id="PF20152"/>
    </source>
</evidence>
<dbReference type="Pfam" id="PF20152">
    <property type="entry name" value="DUF6534"/>
    <property type="match status" value="1"/>
</dbReference>
<evidence type="ECO:0000313" key="4">
    <source>
        <dbReference type="EMBL" id="KAJ3783901.1"/>
    </source>
</evidence>
<name>A0AA38NCF8_9AGAR</name>
<feature type="compositionally biased region" description="Polar residues" evidence="1">
    <location>
        <begin position="272"/>
        <end position="297"/>
    </location>
</feature>
<keyword evidence="5" id="KW-1185">Reference proteome</keyword>
<feature type="transmembrane region" description="Helical" evidence="2">
    <location>
        <begin position="50"/>
        <end position="77"/>
    </location>
</feature>
<comment type="caution">
    <text evidence="4">The sequence shown here is derived from an EMBL/GenBank/DDBJ whole genome shotgun (WGS) entry which is preliminary data.</text>
</comment>
<feature type="region of interest" description="Disordered" evidence="1">
    <location>
        <begin position="266"/>
        <end position="297"/>
    </location>
</feature>
<feature type="domain" description="DUF6534" evidence="3">
    <location>
        <begin position="173"/>
        <end position="262"/>
    </location>
</feature>
<dbReference type="PANTHER" id="PTHR40465">
    <property type="entry name" value="CHROMOSOME 1, WHOLE GENOME SHOTGUN SEQUENCE"/>
    <property type="match status" value="1"/>
</dbReference>
<dbReference type="EMBL" id="MU793399">
    <property type="protein sequence ID" value="KAJ3783901.1"/>
    <property type="molecule type" value="Genomic_DNA"/>
</dbReference>
<dbReference type="InterPro" id="IPR045339">
    <property type="entry name" value="DUF6534"/>
</dbReference>